<evidence type="ECO:0000313" key="1">
    <source>
        <dbReference type="EMBL" id="KAJ9069777.1"/>
    </source>
</evidence>
<dbReference type="EMBL" id="QTSX02003609">
    <property type="protein sequence ID" value="KAJ9069777.1"/>
    <property type="molecule type" value="Genomic_DNA"/>
</dbReference>
<comment type="caution">
    <text evidence="1">The sequence shown here is derived from an EMBL/GenBank/DDBJ whole genome shotgun (WGS) entry which is preliminary data.</text>
</comment>
<organism evidence="1 2">
    <name type="scientific">Entomophthora muscae</name>
    <dbReference type="NCBI Taxonomy" id="34485"/>
    <lineage>
        <taxon>Eukaryota</taxon>
        <taxon>Fungi</taxon>
        <taxon>Fungi incertae sedis</taxon>
        <taxon>Zoopagomycota</taxon>
        <taxon>Entomophthoromycotina</taxon>
        <taxon>Entomophthoromycetes</taxon>
        <taxon>Entomophthorales</taxon>
        <taxon>Entomophthoraceae</taxon>
        <taxon>Entomophthora</taxon>
    </lineage>
</organism>
<protein>
    <submittedName>
        <fullName evidence="1">26S proteasome non-ATPase regulatory subunit 9</fullName>
    </submittedName>
</protein>
<reference evidence="1" key="1">
    <citation type="submission" date="2022-04" db="EMBL/GenBank/DDBJ databases">
        <title>Genome of the entomopathogenic fungus Entomophthora muscae.</title>
        <authorList>
            <person name="Elya C."/>
            <person name="Lovett B.R."/>
            <person name="Lee E."/>
            <person name="Macias A.M."/>
            <person name="Hajek A.E."/>
            <person name="De Bivort B.L."/>
            <person name="Kasson M.T."/>
            <person name="De Fine Licht H.H."/>
            <person name="Stajich J.E."/>
        </authorList>
    </citation>
    <scope>NUCLEOTIDE SEQUENCE</scope>
    <source>
        <strain evidence="1">Berkeley</strain>
    </source>
</reference>
<accession>A0ACC2T5F6</accession>
<sequence>MAKEHINHLIEKKEEIEKKLLQQEDILKANKVTMSDSLIDREGFPRGDLDIPTIRSARIQIIPQIS</sequence>
<dbReference type="Proteomes" id="UP001165960">
    <property type="component" value="Unassembled WGS sequence"/>
</dbReference>
<evidence type="ECO:0000313" key="2">
    <source>
        <dbReference type="Proteomes" id="UP001165960"/>
    </source>
</evidence>
<proteinExistence type="predicted"/>
<name>A0ACC2T5F6_9FUNG</name>
<keyword evidence="1" id="KW-0647">Proteasome</keyword>
<keyword evidence="2" id="KW-1185">Reference proteome</keyword>
<gene>
    <name evidence="1" type="primary">PSMD9</name>
    <name evidence="1" type="ORF">DSO57_1015081</name>
</gene>